<accession>F8PQU2</accession>
<evidence type="ECO:0000313" key="2">
    <source>
        <dbReference type="EMBL" id="EGO02286.1"/>
    </source>
</evidence>
<dbReference type="Proteomes" id="UP000008063">
    <property type="component" value="Unassembled WGS sequence"/>
</dbReference>
<dbReference type="STRING" id="936435.F8PQU2"/>
<reference evidence="3" key="1">
    <citation type="journal article" date="2011" name="Science">
        <title>The plant cell wall-decomposing machinery underlies the functional diversity of forest fungi.</title>
        <authorList>
            <person name="Eastwood D.C."/>
            <person name="Floudas D."/>
            <person name="Binder M."/>
            <person name="Majcherczyk A."/>
            <person name="Schneider P."/>
            <person name="Aerts A."/>
            <person name="Asiegbu F.O."/>
            <person name="Baker S.E."/>
            <person name="Barry K."/>
            <person name="Bendiksby M."/>
            <person name="Blumentritt M."/>
            <person name="Coutinho P.M."/>
            <person name="Cullen D."/>
            <person name="de Vries R.P."/>
            <person name="Gathman A."/>
            <person name="Goodell B."/>
            <person name="Henrissat B."/>
            <person name="Ihrmark K."/>
            <person name="Kauserud H."/>
            <person name="Kohler A."/>
            <person name="LaButti K."/>
            <person name="Lapidus A."/>
            <person name="Lavin J.L."/>
            <person name="Lee Y.-H."/>
            <person name="Lindquist E."/>
            <person name="Lilly W."/>
            <person name="Lucas S."/>
            <person name="Morin E."/>
            <person name="Murat C."/>
            <person name="Oguiza J.A."/>
            <person name="Park J."/>
            <person name="Pisabarro A.G."/>
            <person name="Riley R."/>
            <person name="Rosling A."/>
            <person name="Salamov A."/>
            <person name="Schmidt O."/>
            <person name="Schmutz J."/>
            <person name="Skrede I."/>
            <person name="Stenlid J."/>
            <person name="Wiebenga A."/>
            <person name="Xie X."/>
            <person name="Kuees U."/>
            <person name="Hibbett D.S."/>
            <person name="Hoffmeister D."/>
            <person name="Hoegberg N."/>
            <person name="Martin F."/>
            <person name="Grigoriev I.V."/>
            <person name="Watkinson S.C."/>
        </authorList>
    </citation>
    <scope>NUCLEOTIDE SEQUENCE [LARGE SCALE GENOMIC DNA]</scope>
    <source>
        <strain evidence="3">strain S7.3</strain>
    </source>
</reference>
<dbReference type="eggNOG" id="ENOG502SDDF">
    <property type="taxonomic scope" value="Eukaryota"/>
</dbReference>
<proteinExistence type="predicted"/>
<dbReference type="EMBL" id="GL945477">
    <property type="protein sequence ID" value="EGO02286.1"/>
    <property type="molecule type" value="Genomic_DNA"/>
</dbReference>
<dbReference type="PROSITE" id="PS50097">
    <property type="entry name" value="BTB"/>
    <property type="match status" value="1"/>
</dbReference>
<dbReference type="CDD" id="cd18186">
    <property type="entry name" value="BTB_POZ_ZBTB_KLHL-like"/>
    <property type="match status" value="1"/>
</dbReference>
<sequence length="280" mass="31568">MTTTPTDCEFNAPDADILLLSSEEDEFRVHKCILAAASPFFKHMFTLPQPISTYADLPEDRQLPVIPMSEHTSTLDTLLHYVYPVPDPVITSLDDLGFVIGAAVKYDFVGVISSLRKVLISPNFLHDSPTRVFAIASRYDLEYEAKIASQYTLSVNVLDCPLSDDLKYITAYSYHRLLDLHRRRAAAAQRLLKLPEDVKCMQCNGSTYGNFCPPKWWKEFERLAKQELAERPTTDVIFGMAFLAQVVETCGCPRCAASIICSYRFLDALKKQIDELPATI</sequence>
<dbReference type="InParanoid" id="F8PQU2"/>
<dbReference type="InterPro" id="IPR011333">
    <property type="entry name" value="SKP1/BTB/POZ_sf"/>
</dbReference>
<evidence type="ECO:0000313" key="3">
    <source>
        <dbReference type="Proteomes" id="UP000008063"/>
    </source>
</evidence>
<dbReference type="InterPro" id="IPR000210">
    <property type="entry name" value="BTB/POZ_dom"/>
</dbReference>
<gene>
    <name evidence="2" type="ORF">SERLA73DRAFT_104682</name>
</gene>
<dbReference type="AlphaFoldDB" id="F8PQU2"/>
<evidence type="ECO:0000259" key="1">
    <source>
        <dbReference type="PROSITE" id="PS50097"/>
    </source>
</evidence>
<name>F8PQU2_SERL3</name>
<organism evidence="3">
    <name type="scientific">Serpula lacrymans var. lacrymans (strain S7.3)</name>
    <name type="common">Dry rot fungus</name>
    <dbReference type="NCBI Taxonomy" id="936435"/>
    <lineage>
        <taxon>Eukaryota</taxon>
        <taxon>Fungi</taxon>
        <taxon>Dikarya</taxon>
        <taxon>Basidiomycota</taxon>
        <taxon>Agaricomycotina</taxon>
        <taxon>Agaricomycetes</taxon>
        <taxon>Agaricomycetidae</taxon>
        <taxon>Boletales</taxon>
        <taxon>Coniophorineae</taxon>
        <taxon>Serpulaceae</taxon>
        <taxon>Serpula</taxon>
    </lineage>
</organism>
<dbReference type="OMA" id="DVKCMQC"/>
<dbReference type="SUPFAM" id="SSF54695">
    <property type="entry name" value="POZ domain"/>
    <property type="match status" value="1"/>
</dbReference>
<dbReference type="Gene3D" id="3.30.710.10">
    <property type="entry name" value="Potassium Channel Kv1.1, Chain A"/>
    <property type="match status" value="1"/>
</dbReference>
<feature type="domain" description="BTB" evidence="1">
    <location>
        <begin position="15"/>
        <end position="83"/>
    </location>
</feature>
<protein>
    <recommendedName>
        <fullName evidence="1">BTB domain-containing protein</fullName>
    </recommendedName>
</protein>
<dbReference type="HOGENOM" id="CLU_052397_0_2_1"/>
<dbReference type="OrthoDB" id="71307at2759"/>
<keyword evidence="3" id="KW-1185">Reference proteome</keyword>
<dbReference type="Pfam" id="PF00651">
    <property type="entry name" value="BTB"/>
    <property type="match status" value="1"/>
</dbReference>